<dbReference type="RefSeq" id="WP_183930043.1">
    <property type="nucleotide sequence ID" value="NZ_JACIGM010000021.1"/>
</dbReference>
<name>A0A7W6RUD9_9HYPH</name>
<organism evidence="2 3">
    <name type="scientific">Rhizobium mongolense</name>
    <dbReference type="NCBI Taxonomy" id="57676"/>
    <lineage>
        <taxon>Bacteria</taxon>
        <taxon>Pseudomonadati</taxon>
        <taxon>Pseudomonadota</taxon>
        <taxon>Alphaproteobacteria</taxon>
        <taxon>Hyphomicrobiales</taxon>
        <taxon>Rhizobiaceae</taxon>
        <taxon>Rhizobium/Agrobacterium group</taxon>
        <taxon>Rhizobium</taxon>
    </lineage>
</organism>
<dbReference type="EMBL" id="JACIGM010000021">
    <property type="protein sequence ID" value="MBB4278815.1"/>
    <property type="molecule type" value="Genomic_DNA"/>
</dbReference>
<dbReference type="AlphaFoldDB" id="A0A7W6RUD9"/>
<protein>
    <submittedName>
        <fullName evidence="2">Uncharacterized protein</fullName>
    </submittedName>
</protein>
<dbReference type="Proteomes" id="UP000533641">
    <property type="component" value="Unassembled WGS sequence"/>
</dbReference>
<evidence type="ECO:0000313" key="3">
    <source>
        <dbReference type="Proteomes" id="UP000533641"/>
    </source>
</evidence>
<feature type="chain" id="PRO_5030745185" evidence="1">
    <location>
        <begin position="24"/>
        <end position="164"/>
    </location>
</feature>
<comment type="caution">
    <text evidence="2">The sequence shown here is derived from an EMBL/GenBank/DDBJ whole genome shotgun (WGS) entry which is preliminary data.</text>
</comment>
<proteinExistence type="predicted"/>
<feature type="signal peptide" evidence="1">
    <location>
        <begin position="1"/>
        <end position="23"/>
    </location>
</feature>
<reference evidence="2 3" key="1">
    <citation type="submission" date="2020-08" db="EMBL/GenBank/DDBJ databases">
        <title>Genomic Encyclopedia of Type Strains, Phase IV (KMG-V): Genome sequencing to study the core and pangenomes of soil and plant-associated prokaryotes.</title>
        <authorList>
            <person name="Whitman W."/>
        </authorList>
    </citation>
    <scope>NUCLEOTIDE SEQUENCE [LARGE SCALE GENOMIC DNA]</scope>
    <source>
        <strain evidence="2 3">SEMIA 402</strain>
    </source>
</reference>
<keyword evidence="1" id="KW-0732">Signal</keyword>
<evidence type="ECO:0000313" key="2">
    <source>
        <dbReference type="EMBL" id="MBB4278815.1"/>
    </source>
</evidence>
<evidence type="ECO:0000256" key="1">
    <source>
        <dbReference type="SAM" id="SignalP"/>
    </source>
</evidence>
<sequence>MFQRMSKVFPLVLCALIALPATAGERAGRHRGVTHWANNAKWVNNAKWANTIKPWFGGHHRHHRPHGHGHSRYVRLKDFSPTSNGYRIRSAIAGSPRPLPYDYNGTYAGSYAYQTEGGTYFGANGYALYGAPQVESLAPRSKVIDVAVQADPCSYEAGVCVIRP</sequence>
<accession>A0A7W6RUD9</accession>
<gene>
    <name evidence="2" type="ORF">GGE12_006626</name>
</gene>